<keyword evidence="3 10" id="KW-0808">Transferase</keyword>
<comment type="catalytic activity">
    <reaction evidence="10">
        <text>an acyl phosphate + sn-glycerol 3-phosphate = a 1-acyl-sn-glycero-3-phosphate + phosphate</text>
        <dbReference type="Rhea" id="RHEA:34075"/>
        <dbReference type="ChEBI" id="CHEBI:43474"/>
        <dbReference type="ChEBI" id="CHEBI:57597"/>
        <dbReference type="ChEBI" id="CHEBI:57970"/>
        <dbReference type="ChEBI" id="CHEBI:59918"/>
        <dbReference type="EC" id="2.3.1.275"/>
    </reaction>
</comment>
<evidence type="ECO:0000256" key="6">
    <source>
        <dbReference type="ARBA" id="ARBA00023098"/>
    </source>
</evidence>
<dbReference type="UniPathway" id="UPA00085"/>
<dbReference type="GO" id="GO:0008654">
    <property type="term" value="P:phospholipid biosynthetic process"/>
    <property type="evidence" value="ECO:0007669"/>
    <property type="project" value="UniProtKB-UniRule"/>
</dbReference>
<dbReference type="SMART" id="SM01207">
    <property type="entry name" value="G3P_acyltransf"/>
    <property type="match status" value="1"/>
</dbReference>
<evidence type="ECO:0000256" key="8">
    <source>
        <dbReference type="ARBA" id="ARBA00023209"/>
    </source>
</evidence>
<evidence type="ECO:0000256" key="9">
    <source>
        <dbReference type="ARBA" id="ARBA00023264"/>
    </source>
</evidence>
<organism evidence="11 12">
    <name type="scientific">Dehalobacter restrictus</name>
    <dbReference type="NCBI Taxonomy" id="55583"/>
    <lineage>
        <taxon>Bacteria</taxon>
        <taxon>Bacillati</taxon>
        <taxon>Bacillota</taxon>
        <taxon>Clostridia</taxon>
        <taxon>Eubacteriales</taxon>
        <taxon>Desulfitobacteriaceae</taxon>
        <taxon>Dehalobacter</taxon>
    </lineage>
</organism>
<feature type="transmembrane region" description="Helical" evidence="10">
    <location>
        <begin position="109"/>
        <end position="130"/>
    </location>
</feature>
<keyword evidence="7 10" id="KW-0472">Membrane</keyword>
<feature type="transmembrane region" description="Helical" evidence="10">
    <location>
        <begin position="65"/>
        <end position="88"/>
    </location>
</feature>
<name>A0A857DJS6_9FIRM</name>
<feature type="transmembrane region" description="Helical" evidence="10">
    <location>
        <begin position="136"/>
        <end position="155"/>
    </location>
</feature>
<dbReference type="PANTHER" id="PTHR30309:SF0">
    <property type="entry name" value="GLYCEROL-3-PHOSPHATE ACYLTRANSFERASE-RELATED"/>
    <property type="match status" value="1"/>
</dbReference>
<reference evidence="11 12" key="1">
    <citation type="submission" date="2019-12" db="EMBL/GenBank/DDBJ databases">
        <title>Sequence classification of anaerobic respiratory reductive dehalogenases: First we see many, then we see few.</title>
        <authorList>
            <person name="Molenda O."/>
            <person name="Puentes Jacome L.A."/>
            <person name="Cao X."/>
            <person name="Nesbo C.L."/>
            <person name="Tang S."/>
            <person name="Morson N."/>
            <person name="Patron J."/>
            <person name="Lomheim L."/>
            <person name="Wishart D.S."/>
            <person name="Edwards E.A."/>
        </authorList>
    </citation>
    <scope>NUCLEOTIDE SEQUENCE [LARGE SCALE GENOMIC DNA]</scope>
    <source>
        <strain evidence="11 12">12DCA</strain>
    </source>
</reference>
<keyword evidence="4 10" id="KW-0812">Transmembrane</keyword>
<keyword evidence="1 10" id="KW-1003">Cell membrane</keyword>
<evidence type="ECO:0000256" key="10">
    <source>
        <dbReference type="HAMAP-Rule" id="MF_01043"/>
    </source>
</evidence>
<evidence type="ECO:0000313" key="12">
    <source>
        <dbReference type="Proteomes" id="UP000430508"/>
    </source>
</evidence>
<keyword evidence="5 10" id="KW-1133">Transmembrane helix</keyword>
<evidence type="ECO:0000256" key="3">
    <source>
        <dbReference type="ARBA" id="ARBA00022679"/>
    </source>
</evidence>
<dbReference type="Proteomes" id="UP000430508">
    <property type="component" value="Chromosome"/>
</dbReference>
<evidence type="ECO:0000256" key="1">
    <source>
        <dbReference type="ARBA" id="ARBA00022475"/>
    </source>
</evidence>
<dbReference type="GO" id="GO:0043772">
    <property type="term" value="F:acyl-phosphate glycerol-3-phosphate acyltransferase activity"/>
    <property type="evidence" value="ECO:0007669"/>
    <property type="project" value="UniProtKB-UniRule"/>
</dbReference>
<keyword evidence="2 10" id="KW-0444">Lipid biosynthesis</keyword>
<keyword evidence="6 10" id="KW-0443">Lipid metabolism</keyword>
<comment type="caution">
    <text evidence="10">Lacks conserved residue(s) required for the propagation of feature annotation.</text>
</comment>
<evidence type="ECO:0000256" key="5">
    <source>
        <dbReference type="ARBA" id="ARBA00022989"/>
    </source>
</evidence>
<dbReference type="Pfam" id="PF02660">
    <property type="entry name" value="G3P_acyltransf"/>
    <property type="match status" value="1"/>
</dbReference>
<accession>A0A857DJS6</accession>
<dbReference type="AlphaFoldDB" id="A0A857DJS6"/>
<dbReference type="RefSeq" id="WP_019226347.1">
    <property type="nucleotide sequence ID" value="NZ_CP046996.1"/>
</dbReference>
<sequence length="197" mass="20855">MFAYLIFLLAYLLGALPSAFLAGKIKNIDVRKHGSGNMGATNTFRVLGPLWGIGVLAADALKGVLAAYLCWLVFGPWGGIAGGLLAMLGHSFNPYFGFKRTGKGAACGLGVIVVLVPKVTIVALVVFILVVLVSRYVSLGSILAAVTVIIMAFVFQEPLEYKVLALVGASTVIFLHQSNIKRILNGTEAKFGKNKGE</sequence>
<comment type="subunit">
    <text evidence="10">Probably interacts with PlsX.</text>
</comment>
<keyword evidence="9 10" id="KW-1208">Phospholipid metabolism</keyword>
<proteinExistence type="inferred from homology"/>
<evidence type="ECO:0000256" key="2">
    <source>
        <dbReference type="ARBA" id="ARBA00022516"/>
    </source>
</evidence>
<dbReference type="EMBL" id="CP046996">
    <property type="protein sequence ID" value="QHA00858.1"/>
    <property type="molecule type" value="Genomic_DNA"/>
</dbReference>
<evidence type="ECO:0000313" key="11">
    <source>
        <dbReference type="EMBL" id="QHA00858.1"/>
    </source>
</evidence>
<dbReference type="GO" id="GO:0005886">
    <property type="term" value="C:plasma membrane"/>
    <property type="evidence" value="ECO:0007669"/>
    <property type="project" value="UniProtKB-SubCell"/>
</dbReference>
<keyword evidence="8 10" id="KW-0594">Phospholipid biosynthesis</keyword>
<comment type="subcellular location">
    <subcellularLocation>
        <location evidence="10">Cell membrane</location>
        <topology evidence="10">Multi-pass membrane protein</topology>
    </subcellularLocation>
</comment>
<comment type="similarity">
    <text evidence="10">Belongs to the PlsY family.</text>
</comment>
<dbReference type="EC" id="2.3.1.275" evidence="10"/>
<evidence type="ECO:0000256" key="4">
    <source>
        <dbReference type="ARBA" id="ARBA00022692"/>
    </source>
</evidence>
<dbReference type="HAMAP" id="MF_01043">
    <property type="entry name" value="PlsY"/>
    <property type="match status" value="1"/>
</dbReference>
<keyword evidence="11" id="KW-0012">Acyltransferase</keyword>
<comment type="pathway">
    <text evidence="10">Lipid metabolism; phospholipid metabolism.</text>
</comment>
<gene>
    <name evidence="10 11" type="primary">plsY</name>
    <name evidence="11" type="ORF">GQ588_09545</name>
</gene>
<dbReference type="InterPro" id="IPR003811">
    <property type="entry name" value="G3P_acylTferase_PlsY"/>
</dbReference>
<protein>
    <recommendedName>
        <fullName evidence="10">Glycerol-3-phosphate acyltransferase</fullName>
    </recommendedName>
    <alternativeName>
        <fullName evidence="10">Acyl-PO4 G3P acyltransferase</fullName>
    </alternativeName>
    <alternativeName>
        <fullName evidence="10">Acyl-phosphate--glycerol-3-phosphate acyltransferase</fullName>
    </alternativeName>
    <alternativeName>
        <fullName evidence="10">G3P acyltransferase</fullName>
        <shortName evidence="10">GPAT</shortName>
        <ecNumber evidence="10">2.3.1.275</ecNumber>
    </alternativeName>
    <alternativeName>
        <fullName evidence="10">Lysophosphatidic acid synthase</fullName>
        <shortName evidence="10">LPA synthase</shortName>
    </alternativeName>
</protein>
<dbReference type="NCBIfam" id="TIGR00023">
    <property type="entry name" value="glycerol-3-phosphate 1-O-acyltransferase PlsY"/>
    <property type="match status" value="1"/>
</dbReference>
<evidence type="ECO:0000256" key="7">
    <source>
        <dbReference type="ARBA" id="ARBA00023136"/>
    </source>
</evidence>
<comment type="function">
    <text evidence="10">Catalyzes the transfer of an acyl group from acyl-phosphate (acyl-PO(4)) to glycerol-3-phosphate (G3P) to form lysophosphatidic acid (LPA). This enzyme utilizes acyl-phosphate as fatty acyl donor, but not acyl-CoA or acyl-ACP.</text>
</comment>
<dbReference type="PANTHER" id="PTHR30309">
    <property type="entry name" value="INNER MEMBRANE PROTEIN YGIH"/>
    <property type="match status" value="1"/>
</dbReference>